<evidence type="ECO:0000259" key="4">
    <source>
        <dbReference type="Pfam" id="PF25881"/>
    </source>
</evidence>
<dbReference type="Pfam" id="PF25990">
    <property type="entry name" value="Beta-barrel_YknX"/>
    <property type="match status" value="1"/>
</dbReference>
<dbReference type="Gene3D" id="1.10.287.470">
    <property type="entry name" value="Helix hairpin bin"/>
    <property type="match status" value="2"/>
</dbReference>
<dbReference type="InterPro" id="IPR058636">
    <property type="entry name" value="Beta-barrel_YknX"/>
</dbReference>
<dbReference type="InterPro" id="IPR050465">
    <property type="entry name" value="UPF0194_transport"/>
</dbReference>
<dbReference type="PROSITE" id="PS51257">
    <property type="entry name" value="PROKAR_LIPOPROTEIN"/>
    <property type="match status" value="1"/>
</dbReference>
<keyword evidence="2 3" id="KW-0175">Coiled coil</keyword>
<dbReference type="PANTHER" id="PTHR32347">
    <property type="entry name" value="EFFLUX SYSTEM COMPONENT YKNX-RELATED"/>
    <property type="match status" value="1"/>
</dbReference>
<dbReference type="InterPro" id="IPR059052">
    <property type="entry name" value="HH_YbhG-like"/>
</dbReference>
<dbReference type="EMBL" id="DSVI01000008">
    <property type="protein sequence ID" value="HGT47965.1"/>
    <property type="molecule type" value="Genomic_DNA"/>
</dbReference>
<comment type="subcellular location">
    <subcellularLocation>
        <location evidence="1">Cell envelope</location>
    </subcellularLocation>
</comment>
<evidence type="ECO:0000259" key="5">
    <source>
        <dbReference type="Pfam" id="PF25990"/>
    </source>
</evidence>
<proteinExistence type="predicted"/>
<gene>
    <name evidence="6" type="ORF">ENS56_08015</name>
</gene>
<organism evidence="6">
    <name type="scientific">Ignavibacterium album</name>
    <dbReference type="NCBI Taxonomy" id="591197"/>
    <lineage>
        <taxon>Bacteria</taxon>
        <taxon>Pseudomonadati</taxon>
        <taxon>Ignavibacteriota</taxon>
        <taxon>Ignavibacteria</taxon>
        <taxon>Ignavibacteriales</taxon>
        <taxon>Ignavibacteriaceae</taxon>
        <taxon>Ignavibacterium</taxon>
    </lineage>
</organism>
<reference evidence="6" key="1">
    <citation type="journal article" date="2020" name="mSystems">
        <title>Genome- and Community-Level Interaction Insights into Carbon Utilization and Element Cycling Functions of Hydrothermarchaeota in Hydrothermal Sediment.</title>
        <authorList>
            <person name="Zhou Z."/>
            <person name="Liu Y."/>
            <person name="Xu W."/>
            <person name="Pan J."/>
            <person name="Luo Z.H."/>
            <person name="Li M."/>
        </authorList>
    </citation>
    <scope>NUCLEOTIDE SEQUENCE [LARGE SCALE GENOMIC DNA]</scope>
    <source>
        <strain evidence="6">SpSt-500</strain>
    </source>
</reference>
<feature type="domain" description="YknX-like beta-barrel" evidence="5">
    <location>
        <begin position="241"/>
        <end position="314"/>
    </location>
</feature>
<accession>A0A832G6Y0</accession>
<name>A0A832G6Y0_9BACT</name>
<evidence type="ECO:0000256" key="1">
    <source>
        <dbReference type="ARBA" id="ARBA00004196"/>
    </source>
</evidence>
<dbReference type="Gene3D" id="2.40.30.170">
    <property type="match status" value="1"/>
</dbReference>
<evidence type="ECO:0000313" key="6">
    <source>
        <dbReference type="EMBL" id="HGT47965.1"/>
    </source>
</evidence>
<dbReference type="GO" id="GO:0030313">
    <property type="term" value="C:cell envelope"/>
    <property type="evidence" value="ECO:0007669"/>
    <property type="project" value="UniProtKB-SubCell"/>
</dbReference>
<dbReference type="AlphaFoldDB" id="A0A832G6Y0"/>
<dbReference type="Pfam" id="PF25881">
    <property type="entry name" value="HH_YBHG"/>
    <property type="match status" value="1"/>
</dbReference>
<evidence type="ECO:0000256" key="3">
    <source>
        <dbReference type="SAM" id="Coils"/>
    </source>
</evidence>
<evidence type="ECO:0000256" key="2">
    <source>
        <dbReference type="ARBA" id="ARBA00023054"/>
    </source>
</evidence>
<comment type="caution">
    <text evidence="6">The sequence shown here is derived from an EMBL/GenBank/DDBJ whole genome shotgun (WGS) entry which is preliminary data.</text>
</comment>
<protein>
    <submittedName>
        <fullName evidence="6">HlyD family efflux transporter periplasmic adaptor subunit</fullName>
    </submittedName>
</protein>
<dbReference type="Gene3D" id="2.40.50.100">
    <property type="match status" value="1"/>
</dbReference>
<feature type="coiled-coil region" evidence="3">
    <location>
        <begin position="97"/>
        <end position="195"/>
    </location>
</feature>
<feature type="domain" description="YbhG-like alpha-helical hairpin" evidence="4">
    <location>
        <begin position="70"/>
        <end position="197"/>
    </location>
</feature>
<sequence length="321" mass="36093">MKTSALIQLIIFSFIIFSCSSNNEKQAIEATGNIETINVTVSSKVNGEVISILKDEGDKVKSGDTVMIIDPTIYQIKLREAEASLLSAEAQLELVKVGARKEDIQQAEQMLKQAEINLQSAENDKIRFENLYQTKSISRKQYEDALTRYEIALAQFNSAKENLRKIQNISRPEELKQVKANYERIKANADLIKKNLSDCYVISPIDGIIVKKFVEMGETVNNLSSLFKVSNLYQVEILVYVNEKDLGKVKLGQLVEVTVDAFPNKIFEGKVVYISPEAEFTPKNIQTKEERTKLVFAVKVKINNPDLELKAGIPADAKIKL</sequence>
<dbReference type="SUPFAM" id="SSF111369">
    <property type="entry name" value="HlyD-like secretion proteins"/>
    <property type="match status" value="3"/>
</dbReference>